<keyword evidence="6" id="KW-1185">Reference proteome</keyword>
<keyword evidence="1" id="KW-0862">Zinc</keyword>
<dbReference type="InterPro" id="IPR001841">
    <property type="entry name" value="Znf_RING"/>
</dbReference>
<evidence type="ECO:0000259" key="3">
    <source>
        <dbReference type="PROSITE" id="PS50089"/>
    </source>
</evidence>
<dbReference type="PROSITE" id="PS50089">
    <property type="entry name" value="ZF_RING_2"/>
    <property type="match status" value="1"/>
</dbReference>
<dbReference type="Gene3D" id="3.30.710.10">
    <property type="entry name" value="Potassium Channel Kv1.1, Chain A"/>
    <property type="match status" value="1"/>
</dbReference>
<dbReference type="GO" id="GO:0008270">
    <property type="term" value="F:zinc ion binding"/>
    <property type="evidence" value="ECO:0007669"/>
    <property type="project" value="UniProtKB-KW"/>
</dbReference>
<reference evidence="5 6" key="1">
    <citation type="submission" date="2015-05" db="EMBL/GenBank/DDBJ databases">
        <authorList>
            <person name="Wang D.B."/>
            <person name="Wang M."/>
        </authorList>
    </citation>
    <scope>NUCLEOTIDE SEQUENCE [LARGE SCALE GENOMIC DNA]</scope>
    <source>
        <strain evidence="5">VL1</strain>
    </source>
</reference>
<accession>A0A0G4MCW4</accession>
<evidence type="ECO:0000256" key="1">
    <source>
        <dbReference type="PROSITE-ProRule" id="PRU00175"/>
    </source>
</evidence>
<gene>
    <name evidence="5" type="ORF">BN1708_016081</name>
</gene>
<dbReference type="InterPro" id="IPR000210">
    <property type="entry name" value="BTB/POZ_dom"/>
</dbReference>
<dbReference type="CDD" id="cd18186">
    <property type="entry name" value="BTB_POZ_ZBTB_KLHL-like"/>
    <property type="match status" value="1"/>
</dbReference>
<evidence type="ECO:0008006" key="7">
    <source>
        <dbReference type="Google" id="ProtNLM"/>
    </source>
</evidence>
<dbReference type="Pfam" id="PF00651">
    <property type="entry name" value="BTB"/>
    <property type="match status" value="1"/>
</dbReference>
<evidence type="ECO:0000313" key="5">
    <source>
        <dbReference type="EMBL" id="CRK32123.1"/>
    </source>
</evidence>
<dbReference type="Pfam" id="PF13639">
    <property type="entry name" value="zf-RING_2"/>
    <property type="match status" value="1"/>
</dbReference>
<keyword evidence="1" id="KW-0863">Zinc-finger</keyword>
<proteinExistence type="predicted"/>
<feature type="domain" description="RING-type" evidence="3">
    <location>
        <begin position="417"/>
        <end position="485"/>
    </location>
</feature>
<dbReference type="SUPFAM" id="SSF57850">
    <property type="entry name" value="RING/U-box"/>
    <property type="match status" value="1"/>
</dbReference>
<dbReference type="PANTHER" id="PTHR47843:SF3">
    <property type="entry name" value="BTB DOMAIN-CONTAINING PROTEIN"/>
    <property type="match status" value="1"/>
</dbReference>
<dbReference type="PANTHER" id="PTHR47843">
    <property type="entry name" value="BTB DOMAIN-CONTAINING PROTEIN-RELATED"/>
    <property type="match status" value="1"/>
</dbReference>
<dbReference type="EMBL" id="CVQH01022017">
    <property type="protein sequence ID" value="CRK32123.1"/>
    <property type="molecule type" value="Genomic_DNA"/>
</dbReference>
<dbReference type="Proteomes" id="UP000044602">
    <property type="component" value="Unassembled WGS sequence"/>
</dbReference>
<name>A0A0G4MCW4_VERLO</name>
<dbReference type="Gene3D" id="3.30.40.10">
    <property type="entry name" value="Zinc/RING finger domain, C3HC4 (zinc finger)"/>
    <property type="match status" value="1"/>
</dbReference>
<sequence length="626" mass="69268">MPTDYEENDVESSAAGASADVEMEGATAVAGDETVVAEETVAAEKDTAPEPRATFISYLMSPVVTLLIGSNDSESILTAHQALLVRSPFFKEACAQFSDDGSPRQVELLNEDVDAVGNFLEYLYTGDYYPRKIPGQRTLEFDPTAPEVDDTGDQLLKHARVYTLAEKFGVDGLRTLASSKIHCVDSTAKGEIAYARYVYQYTAKDDTTIRAPVASFWAARSHTLRAEAESEFKALCLEFPQFGYDILSESPRTTTPLPLANVMFLLHSPRPRREAQTREHRQDAPLKFLRQRPQARETQRRSRRIAYASRYCTSRGPNRPHLFEDRKDFMDSASSARVSTKFAPAISATLISIIHCLEGVNAQHRPCDATIPEPAVAESLAILEPGVKLSGHFWPDLREQLFALPVDEAWVHPDLDCPICREKMAFVGAYTLDGGLTTTSAHALEVLHSHGTEAASVLPCGHVFGRECLDQILASSLHSRCPFCKASLLYGCDAALETLPAPMDHVQLRRFPAVVVPEGGWAPLCCYACEFDDWRVEWAENVLLLVLVLCSDLVRPLMTASDFVQRAGRSKFKSVDQEALGLLSARYAAYKEMALMKLEGLMAAAQVNLRHVEEGTRTTWALNLWA</sequence>
<feature type="region of interest" description="Disordered" evidence="2">
    <location>
        <begin position="1"/>
        <end position="25"/>
    </location>
</feature>
<evidence type="ECO:0000259" key="4">
    <source>
        <dbReference type="PROSITE" id="PS50097"/>
    </source>
</evidence>
<dbReference type="AlphaFoldDB" id="A0A0G4MCW4"/>
<keyword evidence="1" id="KW-0479">Metal-binding</keyword>
<protein>
    <recommendedName>
        <fullName evidence="7">RING-type domain-containing protein</fullName>
    </recommendedName>
</protein>
<dbReference type="PROSITE" id="PS50097">
    <property type="entry name" value="BTB"/>
    <property type="match status" value="1"/>
</dbReference>
<dbReference type="SMART" id="SM00184">
    <property type="entry name" value="RING"/>
    <property type="match status" value="1"/>
</dbReference>
<dbReference type="SUPFAM" id="SSF54695">
    <property type="entry name" value="POZ domain"/>
    <property type="match status" value="1"/>
</dbReference>
<dbReference type="InterPro" id="IPR011333">
    <property type="entry name" value="SKP1/BTB/POZ_sf"/>
</dbReference>
<dbReference type="InterPro" id="IPR013083">
    <property type="entry name" value="Znf_RING/FYVE/PHD"/>
</dbReference>
<evidence type="ECO:0000256" key="2">
    <source>
        <dbReference type="SAM" id="MobiDB-lite"/>
    </source>
</evidence>
<feature type="domain" description="BTB" evidence="4">
    <location>
        <begin position="62"/>
        <end position="132"/>
    </location>
</feature>
<organism evidence="5 6">
    <name type="scientific">Verticillium longisporum</name>
    <name type="common">Verticillium dahliae var. longisporum</name>
    <dbReference type="NCBI Taxonomy" id="100787"/>
    <lineage>
        <taxon>Eukaryota</taxon>
        <taxon>Fungi</taxon>
        <taxon>Dikarya</taxon>
        <taxon>Ascomycota</taxon>
        <taxon>Pezizomycotina</taxon>
        <taxon>Sordariomycetes</taxon>
        <taxon>Hypocreomycetidae</taxon>
        <taxon>Glomerellales</taxon>
        <taxon>Plectosphaerellaceae</taxon>
        <taxon>Verticillium</taxon>
    </lineage>
</organism>
<evidence type="ECO:0000313" key="6">
    <source>
        <dbReference type="Proteomes" id="UP000044602"/>
    </source>
</evidence>
<feature type="compositionally biased region" description="Acidic residues" evidence="2">
    <location>
        <begin position="1"/>
        <end position="10"/>
    </location>
</feature>